<feature type="domain" description="PTS EIIA type-2" evidence="5">
    <location>
        <begin position="496"/>
        <end position="635"/>
    </location>
</feature>
<keyword evidence="8" id="KW-1185">Reference proteome</keyword>
<proteinExistence type="predicted"/>
<dbReference type="GO" id="GO:0006355">
    <property type="term" value="P:regulation of DNA-templated transcription"/>
    <property type="evidence" value="ECO:0007669"/>
    <property type="project" value="InterPro"/>
</dbReference>
<dbReference type="Pfam" id="PF00359">
    <property type="entry name" value="PTS_EIIA_2"/>
    <property type="match status" value="1"/>
</dbReference>
<dbReference type="CDD" id="cd00211">
    <property type="entry name" value="PTS_IIA_fru"/>
    <property type="match status" value="1"/>
</dbReference>
<name>A0A923LF96_9FIRM</name>
<dbReference type="InterPro" id="IPR036390">
    <property type="entry name" value="WH_DNA-bd_sf"/>
</dbReference>
<evidence type="ECO:0000313" key="8">
    <source>
        <dbReference type="Proteomes" id="UP000649345"/>
    </source>
</evidence>
<organism evidence="7 8">
    <name type="scientific">Anaerosacchariphilus hominis</name>
    <dbReference type="NCBI Taxonomy" id="2763017"/>
    <lineage>
        <taxon>Bacteria</taxon>
        <taxon>Bacillati</taxon>
        <taxon>Bacillota</taxon>
        <taxon>Clostridia</taxon>
        <taxon>Lachnospirales</taxon>
        <taxon>Lachnospiraceae</taxon>
        <taxon>Anaerosacchariphilus</taxon>
    </lineage>
</organism>
<dbReference type="RefSeq" id="WP_186873974.1">
    <property type="nucleotide sequence ID" value="NZ_JACOOR010000010.1"/>
</dbReference>
<evidence type="ECO:0000313" key="7">
    <source>
        <dbReference type="EMBL" id="MBC5661034.1"/>
    </source>
</evidence>
<dbReference type="InterPro" id="IPR007737">
    <property type="entry name" value="Mga_HTH"/>
</dbReference>
<dbReference type="InterPro" id="IPR013196">
    <property type="entry name" value="HTH_11"/>
</dbReference>
<evidence type="ECO:0000256" key="3">
    <source>
        <dbReference type="ARBA" id="ARBA00023159"/>
    </source>
</evidence>
<dbReference type="InterPro" id="IPR036634">
    <property type="entry name" value="PRD_sf"/>
</dbReference>
<dbReference type="SUPFAM" id="SSF63520">
    <property type="entry name" value="PTS-regulatory domain, PRD"/>
    <property type="match status" value="2"/>
</dbReference>
<dbReference type="InterPro" id="IPR050661">
    <property type="entry name" value="BglG_antiterminators"/>
</dbReference>
<dbReference type="InterPro" id="IPR036388">
    <property type="entry name" value="WH-like_DNA-bd_sf"/>
</dbReference>
<dbReference type="PANTHER" id="PTHR30185">
    <property type="entry name" value="CRYPTIC BETA-GLUCOSIDE BGL OPERON ANTITERMINATOR"/>
    <property type="match status" value="1"/>
</dbReference>
<evidence type="ECO:0000259" key="5">
    <source>
        <dbReference type="PROSITE" id="PS51094"/>
    </source>
</evidence>
<reference evidence="7" key="1">
    <citation type="submission" date="2020-08" db="EMBL/GenBank/DDBJ databases">
        <title>Genome public.</title>
        <authorList>
            <person name="Liu C."/>
            <person name="Sun Q."/>
        </authorList>
    </citation>
    <scope>NUCLEOTIDE SEQUENCE</scope>
    <source>
        <strain evidence="7">NSJ-68</strain>
    </source>
</reference>
<dbReference type="Pfam" id="PF08279">
    <property type="entry name" value="HTH_11"/>
    <property type="match status" value="1"/>
</dbReference>
<dbReference type="AlphaFoldDB" id="A0A923LF96"/>
<dbReference type="EMBL" id="JACOOR010000010">
    <property type="protein sequence ID" value="MBC5661034.1"/>
    <property type="molecule type" value="Genomic_DNA"/>
</dbReference>
<evidence type="ECO:0000259" key="6">
    <source>
        <dbReference type="PROSITE" id="PS51372"/>
    </source>
</evidence>
<dbReference type="PROSITE" id="PS51372">
    <property type="entry name" value="PRD_2"/>
    <property type="match status" value="1"/>
</dbReference>
<dbReference type="PANTHER" id="PTHR30185:SF13">
    <property type="entry name" value="LICABCH OPERON REGULATOR-RELATED"/>
    <property type="match status" value="1"/>
</dbReference>
<evidence type="ECO:0000256" key="1">
    <source>
        <dbReference type="ARBA" id="ARBA00022737"/>
    </source>
</evidence>
<dbReference type="Proteomes" id="UP000649345">
    <property type="component" value="Unassembled WGS sequence"/>
</dbReference>
<gene>
    <name evidence="7" type="ORF">H8S44_14860</name>
</gene>
<feature type="domain" description="PRD" evidence="6">
    <location>
        <begin position="285"/>
        <end position="391"/>
    </location>
</feature>
<dbReference type="Gene3D" id="1.10.1790.10">
    <property type="entry name" value="PRD domain"/>
    <property type="match status" value="1"/>
</dbReference>
<dbReference type="InterPro" id="IPR016152">
    <property type="entry name" value="PTrfase/Anion_transptr"/>
</dbReference>
<dbReference type="SUPFAM" id="SSF55804">
    <property type="entry name" value="Phoshotransferase/anion transport protein"/>
    <property type="match status" value="1"/>
</dbReference>
<evidence type="ECO:0000256" key="2">
    <source>
        <dbReference type="ARBA" id="ARBA00023015"/>
    </source>
</evidence>
<dbReference type="InterPro" id="IPR011608">
    <property type="entry name" value="PRD"/>
</dbReference>
<protein>
    <submittedName>
        <fullName evidence="7">BglG family transcription antiterminator</fullName>
    </submittedName>
</protein>
<dbReference type="PROSITE" id="PS51094">
    <property type="entry name" value="PTS_EIIA_TYPE_2"/>
    <property type="match status" value="1"/>
</dbReference>
<dbReference type="Pfam" id="PF00874">
    <property type="entry name" value="PRD"/>
    <property type="match status" value="1"/>
</dbReference>
<keyword evidence="3" id="KW-0010">Activator</keyword>
<comment type="caution">
    <text evidence="7">The sequence shown here is derived from an EMBL/GenBank/DDBJ whole genome shotgun (WGS) entry which is preliminary data.</text>
</comment>
<keyword evidence="2" id="KW-0805">Transcription regulation</keyword>
<dbReference type="Gene3D" id="3.40.930.10">
    <property type="entry name" value="Mannitol-specific EII, Chain A"/>
    <property type="match status" value="1"/>
</dbReference>
<dbReference type="InterPro" id="IPR002178">
    <property type="entry name" value="PTS_EIIA_type-2_dom"/>
</dbReference>
<dbReference type="Pfam" id="PF05043">
    <property type="entry name" value="Mga"/>
    <property type="match status" value="1"/>
</dbReference>
<evidence type="ECO:0000256" key="4">
    <source>
        <dbReference type="ARBA" id="ARBA00023163"/>
    </source>
</evidence>
<keyword evidence="4" id="KW-0804">Transcription</keyword>
<dbReference type="SUPFAM" id="SSF46785">
    <property type="entry name" value="Winged helix' DNA-binding domain"/>
    <property type="match status" value="1"/>
</dbReference>
<sequence length="637" mass="73645">MNNSEKILSILKQSDTPVSSRQLSTMLSVSDRSVRNYIRELRNNGEQITANENGYLWLGAKNQSPSESKPQTLFAFSTPEERINYLIEKLILSNSGMDLYDLADSIYISYSTIEKDMIRVKKKLALFNLSIRRHNGVIEIIGDERHKRALFSHYLTSNPTSTMELTFESLCKLLNISPDTLREIVWEALQINNLYASDYAFKSIIIHVIINMARIKISEYLLEKPLYDNVAIHTAEYLAARQIFEQTSRLCPMDFNENELQQLAFIIMTKTSSLDIQNVIDIPQIVDEHIIQFVCDIIKKVKALYYIDLYDSDFINFFTIHLSNALFRCMHNVSVRTPLSDEIFIQNPLIYEIAVFITQEIRTTFGYELNKDEITFVSLHVGAVLGKKMDEHPEIKAVLVVNNYYNYYNEHSLEAINQKLSGKCKIVEITNTLSDINPVYYDLIIDASNSMSLQDGLKIVRTHTIITDSDFQKIQSVCNDLLSEKKQKLFRDKLMSFMDPRLFEKNHYETSVEHMIRYMADKLVALGVAPPAFTASVLEREAITPTSFDNRVAIPHSIVCSTEKNIGFVIVNDKPIHWGTFDVQIIMMIGVNHQQRMDFKYVYSNLLEHFENSTTVEKLIRARDYHEFIDILTRRTN</sequence>
<keyword evidence="1" id="KW-0677">Repeat</keyword>
<dbReference type="Gene3D" id="1.10.10.10">
    <property type="entry name" value="Winged helix-like DNA-binding domain superfamily/Winged helix DNA-binding domain"/>
    <property type="match status" value="1"/>
</dbReference>
<accession>A0A923LF96</accession>